<dbReference type="STRING" id="86666.SAMN04490247_1330"/>
<keyword evidence="2" id="KW-1185">Reference proteome</keyword>
<accession>A0A1G8S9G9</accession>
<dbReference type="RefSeq" id="WP_093193085.1">
    <property type="nucleotide sequence ID" value="NZ_FNEV01000003.1"/>
</dbReference>
<protein>
    <submittedName>
        <fullName evidence="1">Uncharacterized protein</fullName>
    </submittedName>
</protein>
<dbReference type="Proteomes" id="UP000199225">
    <property type="component" value="Unassembled WGS sequence"/>
</dbReference>
<evidence type="ECO:0000313" key="1">
    <source>
        <dbReference type="EMBL" id="SDJ25886.1"/>
    </source>
</evidence>
<name>A0A1G8S9G9_9BACI</name>
<organism evidence="1 2">
    <name type="scientific">Salimicrobium halophilum</name>
    <dbReference type="NCBI Taxonomy" id="86666"/>
    <lineage>
        <taxon>Bacteria</taxon>
        <taxon>Bacillati</taxon>
        <taxon>Bacillota</taxon>
        <taxon>Bacilli</taxon>
        <taxon>Bacillales</taxon>
        <taxon>Bacillaceae</taxon>
        <taxon>Salimicrobium</taxon>
    </lineage>
</organism>
<evidence type="ECO:0000313" key="2">
    <source>
        <dbReference type="Proteomes" id="UP000199225"/>
    </source>
</evidence>
<dbReference type="EMBL" id="FNEV01000003">
    <property type="protein sequence ID" value="SDJ25886.1"/>
    <property type="molecule type" value="Genomic_DNA"/>
</dbReference>
<proteinExistence type="predicted"/>
<dbReference type="AlphaFoldDB" id="A0A1G8S9G9"/>
<sequence>MNQQKVMRFCLEELDRLCGKKDTALLVDDALGEEEFLLKPGEIRSGSARGLLYGVYACAERKGYRFLDFEEHQTAPSQGIPDGWKEAPVFKRRGNVIETIDDRSFLHSMIDWGAKNRLNEFFFTFFLWDEVKEDILPALEKRGFSVTLGGHSLKFLMEKAGMDPEAAMDFFRKTEEEWDPVVDVIRGYCADIPVVTRISLWPEDAPAQKGDFLSAYLQFTEYLKRKLPDIEVEHIAYNAGLAWHMLERESETKQPESIDTLFAFWGRDYSRNFQEEKRAWKSFKDWRGVANKLTVFEYYSDHFLLSELFPPLPRRIHKDFKAYRRLGADGVLNLVVPRHHPKMGDVPVESYDWKWVQLLNNYVAASEMWGKAVDMEECFAGDTSGVWHMLEKAISPLSGWNIPLFPERAVDSGDAKVLPSLEEAQAKVGEVAFTTEGKRDEKLAAYVDDLQALLSFHENRVQKERL</sequence>
<reference evidence="2" key="1">
    <citation type="submission" date="2016-10" db="EMBL/GenBank/DDBJ databases">
        <authorList>
            <person name="Varghese N."/>
            <person name="Submissions S."/>
        </authorList>
    </citation>
    <scope>NUCLEOTIDE SEQUENCE [LARGE SCALE GENOMIC DNA]</scope>
    <source>
        <strain evidence="2">DSM 4771</strain>
    </source>
</reference>
<gene>
    <name evidence="1" type="ORF">SAMN04490247_1330</name>
</gene>